<accession>A0AA95LN74</accession>
<protein>
    <submittedName>
        <fullName evidence="2">SDR family oxidoreductase</fullName>
    </submittedName>
</protein>
<dbReference type="InterPro" id="IPR036291">
    <property type="entry name" value="NAD(P)-bd_dom_sf"/>
</dbReference>
<dbReference type="InterPro" id="IPR050177">
    <property type="entry name" value="Lipid_A_modif_metabolic_enz"/>
</dbReference>
<feature type="domain" description="NAD-dependent epimerase/dehydratase" evidence="1">
    <location>
        <begin position="82"/>
        <end position="221"/>
    </location>
</feature>
<dbReference type="Gene3D" id="3.40.50.720">
    <property type="entry name" value="NAD(P)-binding Rossmann-like Domain"/>
    <property type="match status" value="1"/>
</dbReference>
<evidence type="ECO:0000259" key="1">
    <source>
        <dbReference type="Pfam" id="PF01370"/>
    </source>
</evidence>
<dbReference type="PANTHER" id="PTHR43245">
    <property type="entry name" value="BIFUNCTIONAL POLYMYXIN RESISTANCE PROTEIN ARNA"/>
    <property type="match status" value="1"/>
</dbReference>
<feature type="domain" description="NAD-dependent epimerase/dehydratase" evidence="1">
    <location>
        <begin position="3"/>
        <end position="45"/>
    </location>
</feature>
<dbReference type="InterPro" id="IPR001509">
    <property type="entry name" value="Epimerase_deHydtase"/>
</dbReference>
<organism evidence="2 3">
    <name type="scientific">Bacillus wiedmannii</name>
    <dbReference type="NCBI Taxonomy" id="1890302"/>
    <lineage>
        <taxon>Bacteria</taxon>
        <taxon>Bacillati</taxon>
        <taxon>Bacillota</taxon>
        <taxon>Bacilli</taxon>
        <taxon>Bacillales</taxon>
        <taxon>Bacillaceae</taxon>
        <taxon>Bacillus</taxon>
        <taxon>Bacillus cereus group</taxon>
    </lineage>
</organism>
<dbReference type="CDD" id="cd05265">
    <property type="entry name" value="SDR_a1"/>
    <property type="match status" value="1"/>
</dbReference>
<dbReference type="EMBL" id="CP126099">
    <property type="protein sequence ID" value="WHY26879.1"/>
    <property type="molecule type" value="Genomic_DNA"/>
</dbReference>
<dbReference type="RefSeq" id="WP_283881439.1">
    <property type="nucleotide sequence ID" value="NZ_CP126099.1"/>
</dbReference>
<gene>
    <name evidence="2" type="ORF">QNH45_15235</name>
</gene>
<name>A0AA95LN74_9BACI</name>
<dbReference type="AlphaFoldDB" id="A0AA95LN74"/>
<dbReference type="SUPFAM" id="SSF51735">
    <property type="entry name" value="NAD(P)-binding Rossmann-fold domains"/>
    <property type="match status" value="1"/>
</dbReference>
<dbReference type="Proteomes" id="UP001178303">
    <property type="component" value="Chromosome"/>
</dbReference>
<reference evidence="2" key="1">
    <citation type="submission" date="2023-05" db="EMBL/GenBank/DDBJ databases">
        <title>Comparative genomics of Bacillaceae isolates and their secondary metabolite potential.</title>
        <authorList>
            <person name="Song L."/>
            <person name="Nielsen L.J."/>
            <person name="Mohite O."/>
            <person name="Xu X."/>
            <person name="Weber T."/>
            <person name="Kovacs A.T."/>
        </authorList>
    </citation>
    <scope>NUCLEOTIDE SEQUENCE</scope>
    <source>
        <strain evidence="2">LN15</strain>
    </source>
</reference>
<proteinExistence type="predicted"/>
<evidence type="ECO:0000313" key="3">
    <source>
        <dbReference type="Proteomes" id="UP001178303"/>
    </source>
</evidence>
<dbReference type="Pfam" id="PF01370">
    <property type="entry name" value="Epimerase"/>
    <property type="match status" value="2"/>
</dbReference>
<evidence type="ECO:0000313" key="2">
    <source>
        <dbReference type="EMBL" id="WHY26879.1"/>
    </source>
</evidence>
<dbReference type="PANTHER" id="PTHR43245:SF13">
    <property type="entry name" value="UDP-D-APIOSE_UDP-D-XYLOSE SYNTHASE 2"/>
    <property type="match status" value="1"/>
</dbReference>
<sequence>MKILILGGTRFLGRAFVEEALNRGHEVTLFNRGTNKEIFPEVEHLIGDRNGDVSSLENRKWDVVVDTCGFSPHHIRNVGEVLKDNIEHYIFISSLSVYKDWIPHAIKEDYILQPEPTDDQIKAVENGEVSPYEYYGALKVLCEKEAEKYWPGRVLHVRAGLLSGMFDYTDRLPYWIQRVAKGGKVLVPGRKDRPVQIVDIKDVARFGLDMAENNKAGTFNITGPNYKLTMEELLNTCKKVTKSDAEFVWVDESFMKEHKVHPWTEMPLWLPETFSLEGETKPWKGGFSISVENAVKEGLTFRRLENTVTDVCMWMKGMEDRELKAGISVEREGVLLEKWYKEG</sequence>